<gene>
    <name evidence="15" type="ORF">SAMN02746062_01454</name>
</gene>
<keyword evidence="10 12" id="KW-0472">Membrane</keyword>
<dbReference type="Pfam" id="PF02518">
    <property type="entry name" value="HATPase_c"/>
    <property type="match status" value="1"/>
</dbReference>
<evidence type="ECO:0000256" key="10">
    <source>
        <dbReference type="ARBA" id="ARBA00023136"/>
    </source>
</evidence>
<dbReference type="SMART" id="SM00387">
    <property type="entry name" value="HATPase_c"/>
    <property type="match status" value="1"/>
</dbReference>
<dbReference type="PROSITE" id="PS50109">
    <property type="entry name" value="HIS_KIN"/>
    <property type="match status" value="1"/>
</dbReference>
<feature type="transmembrane region" description="Helical" evidence="12">
    <location>
        <begin position="134"/>
        <end position="156"/>
    </location>
</feature>
<dbReference type="Pfam" id="PF00512">
    <property type="entry name" value="HisKA"/>
    <property type="match status" value="1"/>
</dbReference>
<evidence type="ECO:0000313" key="16">
    <source>
        <dbReference type="Proteomes" id="UP000219669"/>
    </source>
</evidence>
<evidence type="ECO:0000256" key="2">
    <source>
        <dbReference type="ARBA" id="ARBA00004141"/>
    </source>
</evidence>
<feature type="domain" description="Histidine kinase" evidence="13">
    <location>
        <begin position="217"/>
        <end position="431"/>
    </location>
</feature>
<organism evidence="15 16">
    <name type="scientific">Alysiella filiformis DSM 16848</name>
    <dbReference type="NCBI Taxonomy" id="1120981"/>
    <lineage>
        <taxon>Bacteria</taxon>
        <taxon>Pseudomonadati</taxon>
        <taxon>Pseudomonadota</taxon>
        <taxon>Betaproteobacteria</taxon>
        <taxon>Neisseriales</taxon>
        <taxon>Neisseriaceae</taxon>
        <taxon>Alysiella</taxon>
    </lineage>
</organism>
<accession>A0A286EDE4</accession>
<dbReference type="EC" id="2.7.13.3" evidence="3"/>
<dbReference type="PROSITE" id="PS50885">
    <property type="entry name" value="HAMP"/>
    <property type="match status" value="1"/>
</dbReference>
<keyword evidence="5" id="KW-0808">Transferase</keyword>
<dbReference type="InterPro" id="IPR003660">
    <property type="entry name" value="HAMP_dom"/>
</dbReference>
<dbReference type="SMART" id="SM00388">
    <property type="entry name" value="HisKA"/>
    <property type="match status" value="1"/>
</dbReference>
<evidence type="ECO:0000259" key="14">
    <source>
        <dbReference type="PROSITE" id="PS50885"/>
    </source>
</evidence>
<evidence type="ECO:0000256" key="1">
    <source>
        <dbReference type="ARBA" id="ARBA00000085"/>
    </source>
</evidence>
<protein>
    <recommendedName>
        <fullName evidence="3">histidine kinase</fullName>
        <ecNumber evidence="3">2.7.13.3</ecNumber>
    </recommendedName>
</protein>
<dbReference type="Proteomes" id="UP000219669">
    <property type="component" value="Unassembled WGS sequence"/>
</dbReference>
<dbReference type="Gene3D" id="1.10.287.130">
    <property type="match status" value="1"/>
</dbReference>
<evidence type="ECO:0000256" key="6">
    <source>
        <dbReference type="ARBA" id="ARBA00022692"/>
    </source>
</evidence>
<evidence type="ECO:0000313" key="15">
    <source>
        <dbReference type="EMBL" id="SOD68923.1"/>
    </source>
</evidence>
<evidence type="ECO:0000256" key="3">
    <source>
        <dbReference type="ARBA" id="ARBA00012438"/>
    </source>
</evidence>
<evidence type="ECO:0000259" key="13">
    <source>
        <dbReference type="PROSITE" id="PS50109"/>
    </source>
</evidence>
<dbReference type="InterPro" id="IPR036097">
    <property type="entry name" value="HisK_dim/P_sf"/>
</dbReference>
<evidence type="ECO:0000256" key="4">
    <source>
        <dbReference type="ARBA" id="ARBA00022553"/>
    </source>
</evidence>
<proteinExistence type="predicted"/>
<evidence type="ECO:0000256" key="11">
    <source>
        <dbReference type="SAM" id="MobiDB-lite"/>
    </source>
</evidence>
<keyword evidence="6 12" id="KW-0812">Transmembrane</keyword>
<dbReference type="InterPro" id="IPR004358">
    <property type="entry name" value="Sig_transdc_His_kin-like_C"/>
</dbReference>
<keyword evidence="9" id="KW-0902">Two-component regulatory system</keyword>
<comment type="catalytic activity">
    <reaction evidence="1">
        <text>ATP + protein L-histidine = ADP + protein N-phospho-L-histidine.</text>
        <dbReference type="EC" id="2.7.13.3"/>
    </reaction>
</comment>
<keyword evidence="16" id="KW-1185">Reference proteome</keyword>
<dbReference type="InterPro" id="IPR036890">
    <property type="entry name" value="HATPase_C_sf"/>
</dbReference>
<name>A0A286EDE4_9NEIS</name>
<dbReference type="InterPro" id="IPR050428">
    <property type="entry name" value="TCS_sensor_his_kinase"/>
</dbReference>
<evidence type="ECO:0000256" key="5">
    <source>
        <dbReference type="ARBA" id="ARBA00022679"/>
    </source>
</evidence>
<comment type="subcellular location">
    <subcellularLocation>
        <location evidence="2">Membrane</location>
        <topology evidence="2">Multi-pass membrane protein</topology>
    </subcellularLocation>
</comment>
<evidence type="ECO:0000256" key="7">
    <source>
        <dbReference type="ARBA" id="ARBA00022777"/>
    </source>
</evidence>
<dbReference type="InterPro" id="IPR003661">
    <property type="entry name" value="HisK_dim/P_dom"/>
</dbReference>
<dbReference type="PANTHER" id="PTHR45436:SF15">
    <property type="entry name" value="SENSOR HISTIDINE KINASE CUSS"/>
    <property type="match status" value="1"/>
</dbReference>
<feature type="domain" description="HAMP" evidence="14">
    <location>
        <begin position="157"/>
        <end position="209"/>
    </location>
</feature>
<evidence type="ECO:0000256" key="9">
    <source>
        <dbReference type="ARBA" id="ARBA00023012"/>
    </source>
</evidence>
<dbReference type="AlphaFoldDB" id="A0A286EDE4"/>
<dbReference type="CDD" id="cd00075">
    <property type="entry name" value="HATPase"/>
    <property type="match status" value="1"/>
</dbReference>
<feature type="region of interest" description="Disordered" evidence="11">
    <location>
        <begin position="57"/>
        <end position="80"/>
    </location>
</feature>
<keyword evidence="4" id="KW-0597">Phosphoprotein</keyword>
<dbReference type="Gene3D" id="3.30.565.10">
    <property type="entry name" value="Histidine kinase-like ATPase, C-terminal domain"/>
    <property type="match status" value="1"/>
</dbReference>
<dbReference type="PANTHER" id="PTHR45436">
    <property type="entry name" value="SENSOR HISTIDINE KINASE YKOH"/>
    <property type="match status" value="1"/>
</dbReference>
<evidence type="ECO:0000256" key="8">
    <source>
        <dbReference type="ARBA" id="ARBA00022989"/>
    </source>
</evidence>
<dbReference type="SUPFAM" id="SSF55874">
    <property type="entry name" value="ATPase domain of HSP90 chaperone/DNA topoisomerase II/histidine kinase"/>
    <property type="match status" value="1"/>
</dbReference>
<dbReference type="PRINTS" id="PR00344">
    <property type="entry name" value="BCTRLSENSOR"/>
</dbReference>
<dbReference type="CDD" id="cd00082">
    <property type="entry name" value="HisKA"/>
    <property type="match status" value="1"/>
</dbReference>
<dbReference type="InterPro" id="IPR003594">
    <property type="entry name" value="HATPase_dom"/>
</dbReference>
<evidence type="ECO:0000256" key="12">
    <source>
        <dbReference type="SAM" id="Phobius"/>
    </source>
</evidence>
<keyword evidence="8 12" id="KW-1133">Transmembrane helix</keyword>
<dbReference type="OrthoDB" id="8583694at2"/>
<dbReference type="GO" id="GO:0005886">
    <property type="term" value="C:plasma membrane"/>
    <property type="evidence" value="ECO:0007669"/>
    <property type="project" value="TreeGrafter"/>
</dbReference>
<sequence>MFSHTHSIQGRLSRSLSALALLFALTAAVLVARDSYNETHEFQDDLLKQVAQNLAPNTPIHHDDEDDDDDAPIHTQTANTPSQQRLNVAGLGGGYHTILHQQTWYRVYIHDTEPQPTVVWQSMATRNELIWQSVLYSILPLLLLIPLFYALTWWVVRRTLAPIAQLSGSLKTRTSADLSPLSLNNIPVELHDLIKSFNHLLHTTEHTLNQQQRFIADAAHELRTPMTALSVQAERLQHETLPENLRQPLADLQQGIRRNRQLLEQLLQHARAQSPDGSRPKSQIAIQTLFRQVIQDLLPLAQSKMQDLGVSSEWNAQLFANETDLYILIKTLCDNAIRYTPENGQIDLSLSETDTEWIIHIEDNGIGIPPHERLRVFDPFYRILGNEQEGSGLGLAIAHTIAQNHDGKIELHNSQKFTHGLWVQVHLSKAATSIQAA</sequence>
<dbReference type="InterPro" id="IPR005467">
    <property type="entry name" value="His_kinase_dom"/>
</dbReference>
<dbReference type="EMBL" id="OCNF01000011">
    <property type="protein sequence ID" value="SOD68923.1"/>
    <property type="molecule type" value="Genomic_DNA"/>
</dbReference>
<dbReference type="SUPFAM" id="SSF47384">
    <property type="entry name" value="Homodimeric domain of signal transducing histidine kinase"/>
    <property type="match status" value="1"/>
</dbReference>
<reference evidence="15 16" key="1">
    <citation type="submission" date="2017-09" db="EMBL/GenBank/DDBJ databases">
        <authorList>
            <person name="Ehlers B."/>
            <person name="Leendertz F.H."/>
        </authorList>
    </citation>
    <scope>NUCLEOTIDE SEQUENCE [LARGE SCALE GENOMIC DNA]</scope>
    <source>
        <strain evidence="15 16">DSM 16848</strain>
    </source>
</reference>
<dbReference type="GO" id="GO:0000155">
    <property type="term" value="F:phosphorelay sensor kinase activity"/>
    <property type="evidence" value="ECO:0007669"/>
    <property type="project" value="InterPro"/>
</dbReference>
<keyword evidence="7 15" id="KW-0418">Kinase</keyword>